<dbReference type="InterPro" id="IPR008257">
    <property type="entry name" value="Pept_M19"/>
</dbReference>
<dbReference type="PANTHER" id="PTHR10443:SF12">
    <property type="entry name" value="DIPEPTIDASE"/>
    <property type="match status" value="1"/>
</dbReference>
<dbReference type="PROSITE" id="PS51365">
    <property type="entry name" value="RENAL_DIPEPTIDASE_2"/>
    <property type="match status" value="1"/>
</dbReference>
<dbReference type="GO" id="GO:0006508">
    <property type="term" value="P:proteolysis"/>
    <property type="evidence" value="ECO:0007669"/>
    <property type="project" value="InterPro"/>
</dbReference>
<dbReference type="PROSITE" id="PS51257">
    <property type="entry name" value="PROKAR_LIPOPROTEIN"/>
    <property type="match status" value="1"/>
</dbReference>
<accession>A0A382AVQ8</accession>
<dbReference type="GO" id="GO:0070573">
    <property type="term" value="F:metallodipeptidase activity"/>
    <property type="evidence" value="ECO:0007669"/>
    <property type="project" value="InterPro"/>
</dbReference>
<dbReference type="Pfam" id="PF01244">
    <property type="entry name" value="Peptidase_M19"/>
    <property type="match status" value="1"/>
</dbReference>
<dbReference type="PROSITE" id="PS00869">
    <property type="entry name" value="RENAL_DIPEPTIDASE_1"/>
    <property type="match status" value="1"/>
</dbReference>
<protein>
    <recommendedName>
        <fullName evidence="2">Membrane dipeptidase</fullName>
    </recommendedName>
</protein>
<dbReference type="Gene3D" id="3.20.20.140">
    <property type="entry name" value="Metal-dependent hydrolases"/>
    <property type="match status" value="1"/>
</dbReference>
<dbReference type="AlphaFoldDB" id="A0A382AVQ8"/>
<name>A0A382AVQ8_9ZZZZ</name>
<dbReference type="InterPro" id="IPR000180">
    <property type="entry name" value="Dipep_AS"/>
</dbReference>
<feature type="non-terminal residue" evidence="1">
    <location>
        <position position="261"/>
    </location>
</feature>
<reference evidence="1" key="1">
    <citation type="submission" date="2018-05" db="EMBL/GenBank/DDBJ databases">
        <authorList>
            <person name="Lanie J.A."/>
            <person name="Ng W.-L."/>
            <person name="Kazmierczak K.M."/>
            <person name="Andrzejewski T.M."/>
            <person name="Davidsen T.M."/>
            <person name="Wayne K.J."/>
            <person name="Tettelin H."/>
            <person name="Glass J.I."/>
            <person name="Rusch D."/>
            <person name="Podicherti R."/>
            <person name="Tsui H.-C.T."/>
            <person name="Winkler M.E."/>
        </authorList>
    </citation>
    <scope>NUCLEOTIDE SEQUENCE</scope>
</reference>
<dbReference type="InterPro" id="IPR032466">
    <property type="entry name" value="Metal_Hydrolase"/>
</dbReference>
<gene>
    <name evidence="1" type="ORF">METZ01_LOCUS158298</name>
</gene>
<dbReference type="SUPFAM" id="SSF51556">
    <property type="entry name" value="Metallo-dependent hydrolases"/>
    <property type="match status" value="1"/>
</dbReference>
<sequence>MRWINHFLFTCLCIAGISCSSQADDPMTVARRVLSSTPLIDGHNDLPYAIYESEMAPGDVNAPEHDLRERTTFHTDIERLRTGMVGAQFWSVYIPYSAVEQGAAKRQLEQIDIALQIIDKYPDVFELVLDASSLERVFASGQIASLLGIEGGHAIENSLGALRSYYEIGVRYMTLTHNGTLDWADAGSGEHRHGGLTEFGKEVVREMNRLGMLVDLAHTSPETMHDALDVSEAPVIWSHAAANRVREHNRNVPDHVLRRLP</sequence>
<dbReference type="EMBL" id="UINC01026991">
    <property type="protein sequence ID" value="SVB05444.1"/>
    <property type="molecule type" value="Genomic_DNA"/>
</dbReference>
<evidence type="ECO:0008006" key="2">
    <source>
        <dbReference type="Google" id="ProtNLM"/>
    </source>
</evidence>
<organism evidence="1">
    <name type="scientific">marine metagenome</name>
    <dbReference type="NCBI Taxonomy" id="408172"/>
    <lineage>
        <taxon>unclassified sequences</taxon>
        <taxon>metagenomes</taxon>
        <taxon>ecological metagenomes</taxon>
    </lineage>
</organism>
<dbReference type="PANTHER" id="PTHR10443">
    <property type="entry name" value="MICROSOMAL DIPEPTIDASE"/>
    <property type="match status" value="1"/>
</dbReference>
<proteinExistence type="predicted"/>
<evidence type="ECO:0000313" key="1">
    <source>
        <dbReference type="EMBL" id="SVB05444.1"/>
    </source>
</evidence>